<proteinExistence type="predicted"/>
<reference evidence="5 6" key="1">
    <citation type="journal article" date="2019" name="Nat. Ecol. Evol.">
        <title>Megaphylogeny resolves global patterns of mushroom evolution.</title>
        <authorList>
            <person name="Varga T."/>
            <person name="Krizsan K."/>
            <person name="Foldi C."/>
            <person name="Dima B."/>
            <person name="Sanchez-Garcia M."/>
            <person name="Sanchez-Ramirez S."/>
            <person name="Szollosi G.J."/>
            <person name="Szarkandi J.G."/>
            <person name="Papp V."/>
            <person name="Albert L."/>
            <person name="Andreopoulos W."/>
            <person name="Angelini C."/>
            <person name="Antonin V."/>
            <person name="Barry K.W."/>
            <person name="Bougher N.L."/>
            <person name="Buchanan P."/>
            <person name="Buyck B."/>
            <person name="Bense V."/>
            <person name="Catcheside P."/>
            <person name="Chovatia M."/>
            <person name="Cooper J."/>
            <person name="Damon W."/>
            <person name="Desjardin D."/>
            <person name="Finy P."/>
            <person name="Geml J."/>
            <person name="Haridas S."/>
            <person name="Hughes K."/>
            <person name="Justo A."/>
            <person name="Karasinski D."/>
            <person name="Kautmanova I."/>
            <person name="Kiss B."/>
            <person name="Kocsube S."/>
            <person name="Kotiranta H."/>
            <person name="LaButti K.M."/>
            <person name="Lechner B.E."/>
            <person name="Liimatainen K."/>
            <person name="Lipzen A."/>
            <person name="Lukacs Z."/>
            <person name="Mihaltcheva S."/>
            <person name="Morgado L.N."/>
            <person name="Niskanen T."/>
            <person name="Noordeloos M.E."/>
            <person name="Ohm R.A."/>
            <person name="Ortiz-Santana B."/>
            <person name="Ovrebo C."/>
            <person name="Racz N."/>
            <person name="Riley R."/>
            <person name="Savchenko A."/>
            <person name="Shiryaev A."/>
            <person name="Soop K."/>
            <person name="Spirin V."/>
            <person name="Szebenyi C."/>
            <person name="Tomsovsky M."/>
            <person name="Tulloss R.E."/>
            <person name="Uehling J."/>
            <person name="Grigoriev I.V."/>
            <person name="Vagvolgyi C."/>
            <person name="Papp T."/>
            <person name="Martin F.M."/>
            <person name="Miettinen O."/>
            <person name="Hibbett D.S."/>
            <person name="Nagy L.G."/>
        </authorList>
    </citation>
    <scope>NUCLEOTIDE SEQUENCE [LARGE SCALE GENOMIC DNA]</scope>
    <source>
        <strain evidence="5 6">CBS 962.96</strain>
    </source>
</reference>
<feature type="compositionally biased region" description="Polar residues" evidence="1">
    <location>
        <begin position="726"/>
        <end position="742"/>
    </location>
</feature>
<evidence type="ECO:0000256" key="2">
    <source>
        <dbReference type="SAM" id="Phobius"/>
    </source>
</evidence>
<dbReference type="GO" id="GO:0016020">
    <property type="term" value="C:membrane"/>
    <property type="evidence" value="ECO:0007669"/>
    <property type="project" value="InterPro"/>
</dbReference>
<dbReference type="SMART" id="SM00736">
    <property type="entry name" value="CADG"/>
    <property type="match status" value="1"/>
</dbReference>
<protein>
    <recommendedName>
        <fullName evidence="4">Dystroglycan-type cadherin-like domain-containing protein</fullName>
    </recommendedName>
</protein>
<dbReference type="Proteomes" id="UP000297245">
    <property type="component" value="Unassembled WGS sequence"/>
</dbReference>
<evidence type="ECO:0000256" key="1">
    <source>
        <dbReference type="SAM" id="MobiDB-lite"/>
    </source>
</evidence>
<evidence type="ECO:0000313" key="5">
    <source>
        <dbReference type="EMBL" id="THU97753.1"/>
    </source>
</evidence>
<sequence length="916" mass="98361">MILSLLWLASLIVVSVGISVVNPLDEQLPLIARVGEYYNWSISPVTFSTNLDASLTASIPDWLSFDSNTRSFSGTPTFEDQGESEISVTAHEASSSATSSCNIYVTTAQAPTLNIALEQQFYEGNPSLSSVFVVSSNSSLYNGIPTLRIPNSWSFSIGISSETFKDNTQAGDPFYNVLLLDGSPLWNFQALNTIDWNRHDLTLDGLAPPHDVAPSPATYHLALHASDKAGYTANVLPFDIVIADHDLSKNCSTLPTSNVTAHTSFNFSLSSPSDFVGVLIDGHPIHPSNISGLDVDTSGRDGLKYDASSRTLSGIDLQATQDLHLPVTLTAMNQTLHTRLSLSVVPSFFVDTLPNVTAPEDGTVSFSLQPYFSNSTGQSPANVDVGVSFDVPEVADHLIYDSSSFTLQGALPADLECTIISATFTAYDHITHTTSHATSFILCPAENSKGNRHHGSGLFLTNNRKLVLGLSISFGLIGGVCALAVLLAAFRRCSRVQDTAVTGDEAQRWWSETDKKWYGLEQENGYGWTRDTEKQESDDDSVSSLKAYGNLGLGIGLPSNTRSSIPQSNLCSVGSTVQSSGLMKKGEFLHRIRETVRHVSDRYNSTRNKQPTRLPIGKPILLNASPAAQAKSLNSLADGSPADIPSPATVHFVDQLPRSRHLSVDSSESFASIQTHANEAVVHTATRVPSICHPSVPESLRIGQGPPAQPRLVPFTSATRVPVPQTPGSSPESNSVAGSARITSQTATATVWQKYDEENSPSGSGSSDDLSVGIEYVRALGSDTMPVDNATSTFTVSTNMRSSFSSFDPSESGHERERSMRMIVRAGEDFKFRVTLPPTGSPRSAQYEKLAARLVSGESLPRFLHVDLHSNKRSGGIEFYGAASVSDVGDFEIVVCSTKDSETCLARVLLQVAGNA</sequence>
<accession>A0A4S8M7G2</accession>
<dbReference type="InterPro" id="IPR015919">
    <property type="entry name" value="Cadherin-like_sf"/>
</dbReference>
<feature type="signal peptide" evidence="3">
    <location>
        <begin position="1"/>
        <end position="17"/>
    </location>
</feature>
<dbReference type="EMBL" id="ML179149">
    <property type="protein sequence ID" value="THU97753.1"/>
    <property type="molecule type" value="Genomic_DNA"/>
</dbReference>
<keyword evidence="6" id="KW-1185">Reference proteome</keyword>
<dbReference type="Gene3D" id="2.60.40.10">
    <property type="entry name" value="Immunoglobulins"/>
    <property type="match status" value="1"/>
</dbReference>
<evidence type="ECO:0000313" key="6">
    <source>
        <dbReference type="Proteomes" id="UP000297245"/>
    </source>
</evidence>
<evidence type="ECO:0000256" key="3">
    <source>
        <dbReference type="SAM" id="SignalP"/>
    </source>
</evidence>
<dbReference type="GO" id="GO:0005509">
    <property type="term" value="F:calcium ion binding"/>
    <property type="evidence" value="ECO:0007669"/>
    <property type="project" value="InterPro"/>
</dbReference>
<evidence type="ECO:0000259" key="4">
    <source>
        <dbReference type="SMART" id="SM00736"/>
    </source>
</evidence>
<dbReference type="OrthoDB" id="414243at2759"/>
<keyword evidence="2" id="KW-0472">Membrane</keyword>
<organism evidence="5 6">
    <name type="scientific">Dendrothele bispora (strain CBS 962.96)</name>
    <dbReference type="NCBI Taxonomy" id="1314807"/>
    <lineage>
        <taxon>Eukaryota</taxon>
        <taxon>Fungi</taxon>
        <taxon>Dikarya</taxon>
        <taxon>Basidiomycota</taxon>
        <taxon>Agaricomycotina</taxon>
        <taxon>Agaricomycetes</taxon>
        <taxon>Agaricomycetidae</taxon>
        <taxon>Agaricales</taxon>
        <taxon>Agaricales incertae sedis</taxon>
        <taxon>Dendrothele</taxon>
    </lineage>
</organism>
<feature type="domain" description="Dystroglycan-type cadherin-like" evidence="4">
    <location>
        <begin position="19"/>
        <end position="112"/>
    </location>
</feature>
<dbReference type="InterPro" id="IPR006644">
    <property type="entry name" value="Cadg"/>
</dbReference>
<name>A0A4S8M7G2_DENBC</name>
<dbReference type="Pfam" id="PF05345">
    <property type="entry name" value="He_PIG"/>
    <property type="match status" value="1"/>
</dbReference>
<feature type="transmembrane region" description="Helical" evidence="2">
    <location>
        <begin position="466"/>
        <end position="490"/>
    </location>
</feature>
<keyword evidence="3" id="KW-0732">Signal</keyword>
<dbReference type="AlphaFoldDB" id="A0A4S8M7G2"/>
<dbReference type="InterPro" id="IPR013783">
    <property type="entry name" value="Ig-like_fold"/>
</dbReference>
<gene>
    <name evidence="5" type="ORF">K435DRAFT_965281</name>
</gene>
<keyword evidence="2" id="KW-0812">Transmembrane</keyword>
<feature type="region of interest" description="Disordered" evidence="1">
    <location>
        <begin position="719"/>
        <end position="742"/>
    </location>
</feature>
<keyword evidence="2" id="KW-1133">Transmembrane helix</keyword>
<feature type="chain" id="PRO_5020748225" description="Dystroglycan-type cadherin-like domain-containing protein" evidence="3">
    <location>
        <begin position="18"/>
        <end position="916"/>
    </location>
</feature>
<dbReference type="SUPFAM" id="SSF49313">
    <property type="entry name" value="Cadherin-like"/>
    <property type="match status" value="2"/>
</dbReference>